<evidence type="ECO:0000313" key="3">
    <source>
        <dbReference type="Proteomes" id="UP000765160"/>
    </source>
</evidence>
<keyword evidence="3" id="KW-1185">Reference proteome</keyword>
<evidence type="ECO:0000256" key="1">
    <source>
        <dbReference type="SAM" id="MobiDB-lite"/>
    </source>
</evidence>
<evidence type="ECO:0008006" key="4">
    <source>
        <dbReference type="Google" id="ProtNLM"/>
    </source>
</evidence>
<sequence>MSMIANMSRQKGDPRILRRGPGSLGAADRLARALGWFSIGLGVAQMLAPRRMTRALGMRGQEGLMRAYGAREVASGVLALSVDPSVGLRSRMVGDAVDAATLIAALRPGNPKRDNVMLALAMVAGVTMLDILADQALKARHGREQARPLRRIAPNTAARPGDRSGFPQGLARARGAARDFVVPDDFRAAF</sequence>
<comment type="caution">
    <text evidence="2">The sequence shown here is derived from an EMBL/GenBank/DDBJ whole genome shotgun (WGS) entry which is preliminary data.</text>
</comment>
<name>A0ABX1EVK4_9PROT</name>
<gene>
    <name evidence="2" type="ORF">HB662_05835</name>
</gene>
<reference evidence="2 3" key="1">
    <citation type="submission" date="2020-03" db="EMBL/GenBank/DDBJ databases">
        <title>Roseomonas selenitidurans sp. nov. isolated from soil.</title>
        <authorList>
            <person name="Liu H."/>
        </authorList>
    </citation>
    <scope>NUCLEOTIDE SEQUENCE [LARGE SCALE GENOMIC DNA]</scope>
    <source>
        <strain evidence="2 3">JCM 15073</strain>
    </source>
</reference>
<dbReference type="RefSeq" id="WP_168048171.1">
    <property type="nucleotide sequence ID" value="NZ_JAATJR010000002.1"/>
</dbReference>
<feature type="region of interest" description="Disordered" evidence="1">
    <location>
        <begin position="1"/>
        <end position="20"/>
    </location>
</feature>
<organism evidence="2 3">
    <name type="scientific">Falsiroseomonas frigidaquae</name>
    <dbReference type="NCBI Taxonomy" id="487318"/>
    <lineage>
        <taxon>Bacteria</taxon>
        <taxon>Pseudomonadati</taxon>
        <taxon>Pseudomonadota</taxon>
        <taxon>Alphaproteobacteria</taxon>
        <taxon>Acetobacterales</taxon>
        <taxon>Roseomonadaceae</taxon>
        <taxon>Falsiroseomonas</taxon>
    </lineage>
</organism>
<evidence type="ECO:0000313" key="2">
    <source>
        <dbReference type="EMBL" id="NKE44289.1"/>
    </source>
</evidence>
<dbReference type="Proteomes" id="UP000765160">
    <property type="component" value="Unassembled WGS sequence"/>
</dbReference>
<protein>
    <recommendedName>
        <fullName evidence="4">Cyclase dehydrase</fullName>
    </recommendedName>
</protein>
<accession>A0ABX1EVK4</accession>
<proteinExistence type="predicted"/>
<dbReference type="EMBL" id="JAAVTX010000002">
    <property type="protein sequence ID" value="NKE44289.1"/>
    <property type="molecule type" value="Genomic_DNA"/>
</dbReference>